<name>A0A8H6KN01_9PEZI</name>
<dbReference type="EMBL" id="WIGO01000047">
    <property type="protein sequence ID" value="KAF6834539.1"/>
    <property type="molecule type" value="Genomic_DNA"/>
</dbReference>
<protein>
    <submittedName>
        <fullName evidence="3">Uncharacterized protein</fullName>
    </submittedName>
</protein>
<reference evidence="3" key="1">
    <citation type="journal article" date="2020" name="Phytopathology">
        <title>Genome Sequence Resources of Colletotrichum truncatum, C. plurivorum, C. musicola, and C. sojae: Four Species Pathogenic to Soybean (Glycine max).</title>
        <authorList>
            <person name="Rogerio F."/>
            <person name="Boufleur T.R."/>
            <person name="Ciampi-Guillardi M."/>
            <person name="Sukno S.A."/>
            <person name="Thon M.R."/>
            <person name="Massola Junior N.S."/>
            <person name="Baroncelli R."/>
        </authorList>
    </citation>
    <scope>NUCLEOTIDE SEQUENCE</scope>
    <source>
        <strain evidence="3">LFN00145</strain>
    </source>
</reference>
<evidence type="ECO:0000256" key="2">
    <source>
        <dbReference type="SAM" id="Phobius"/>
    </source>
</evidence>
<keyword evidence="2" id="KW-0472">Membrane</keyword>
<feature type="transmembrane region" description="Helical" evidence="2">
    <location>
        <begin position="26"/>
        <end position="46"/>
    </location>
</feature>
<organism evidence="3 4">
    <name type="scientific">Colletotrichum plurivorum</name>
    <dbReference type="NCBI Taxonomy" id="2175906"/>
    <lineage>
        <taxon>Eukaryota</taxon>
        <taxon>Fungi</taxon>
        <taxon>Dikarya</taxon>
        <taxon>Ascomycota</taxon>
        <taxon>Pezizomycotina</taxon>
        <taxon>Sordariomycetes</taxon>
        <taxon>Hypocreomycetidae</taxon>
        <taxon>Glomerellales</taxon>
        <taxon>Glomerellaceae</taxon>
        <taxon>Colletotrichum</taxon>
        <taxon>Colletotrichum orchidearum species complex</taxon>
    </lineage>
</organism>
<comment type="caution">
    <text evidence="3">The sequence shown here is derived from an EMBL/GenBank/DDBJ whole genome shotgun (WGS) entry which is preliminary data.</text>
</comment>
<sequence length="147" mass="16326">MSFFQGDSRPSEQPAPPPRALTPVEIGVIIGTITVFLSAIGSLFFYRSRKAKQRRNEVDTMESRSARDHDGNNIPPHPGGHHKNDDESSREADLDKTPPSPSKEKKTWKDFGDAKAYEADRELPTPEPPLDDILLTASCCSRERPAV</sequence>
<feature type="region of interest" description="Disordered" evidence="1">
    <location>
        <begin position="1"/>
        <end position="20"/>
    </location>
</feature>
<evidence type="ECO:0000313" key="3">
    <source>
        <dbReference type="EMBL" id="KAF6834539.1"/>
    </source>
</evidence>
<feature type="compositionally biased region" description="Basic and acidic residues" evidence="1">
    <location>
        <begin position="82"/>
        <end position="124"/>
    </location>
</feature>
<proteinExistence type="predicted"/>
<feature type="region of interest" description="Disordered" evidence="1">
    <location>
        <begin position="51"/>
        <end position="147"/>
    </location>
</feature>
<evidence type="ECO:0000256" key="1">
    <source>
        <dbReference type="SAM" id="MobiDB-lite"/>
    </source>
</evidence>
<dbReference type="Proteomes" id="UP000654918">
    <property type="component" value="Unassembled WGS sequence"/>
</dbReference>
<dbReference type="AlphaFoldDB" id="A0A8H6KN01"/>
<keyword evidence="4" id="KW-1185">Reference proteome</keyword>
<evidence type="ECO:0000313" key="4">
    <source>
        <dbReference type="Proteomes" id="UP000654918"/>
    </source>
</evidence>
<keyword evidence="2" id="KW-1133">Transmembrane helix</keyword>
<keyword evidence="2" id="KW-0812">Transmembrane</keyword>
<gene>
    <name evidence="3" type="ORF">CPLU01_04824</name>
</gene>
<feature type="compositionally biased region" description="Basic and acidic residues" evidence="1">
    <location>
        <begin position="54"/>
        <end position="71"/>
    </location>
</feature>
<accession>A0A8H6KN01</accession>